<feature type="active site" description="Tele-AMP-histidine intermediate" evidence="8">
    <location>
        <position position="240"/>
    </location>
</feature>
<dbReference type="InParanoid" id="A0A340WKB5"/>
<dbReference type="KEGG" id="lve:103082716"/>
<reference evidence="14" key="1">
    <citation type="submission" date="2025-08" db="UniProtKB">
        <authorList>
            <consortium name="RefSeq"/>
        </authorList>
    </citation>
    <scope>IDENTIFICATION</scope>
</reference>
<keyword evidence="2" id="KW-0378">Hydrolase</keyword>
<dbReference type="PANTHER" id="PTHR12486">
    <property type="entry name" value="APRATAXIN-RELATED"/>
    <property type="match status" value="1"/>
</dbReference>
<evidence type="ECO:0000256" key="11">
    <source>
        <dbReference type="SAM" id="MobiDB-lite"/>
    </source>
</evidence>
<comment type="subunit">
    <text evidence="7">Forms dimers to octamers and even larger oligomer. Interacts with CALM1.</text>
</comment>
<dbReference type="Gene3D" id="3.30.428.10">
    <property type="entry name" value="HIT-like"/>
    <property type="match status" value="1"/>
</dbReference>
<evidence type="ECO:0000256" key="8">
    <source>
        <dbReference type="PIRSR" id="PIRSR601310-1"/>
    </source>
</evidence>
<keyword evidence="13" id="KW-1185">Reference proteome</keyword>
<dbReference type="SUPFAM" id="SSF54197">
    <property type="entry name" value="HIT-like"/>
    <property type="match status" value="1"/>
</dbReference>
<feature type="domain" description="HIT" evidence="12">
    <location>
        <begin position="147"/>
        <end position="253"/>
    </location>
</feature>
<dbReference type="OrthoDB" id="1915375at2759"/>
<dbReference type="Pfam" id="PF11969">
    <property type="entry name" value="DcpS_C"/>
    <property type="match status" value="1"/>
</dbReference>
<organism evidence="13 14">
    <name type="scientific">Lipotes vexillifer</name>
    <name type="common">Yangtze river dolphin</name>
    <dbReference type="NCBI Taxonomy" id="118797"/>
    <lineage>
        <taxon>Eukaryota</taxon>
        <taxon>Metazoa</taxon>
        <taxon>Chordata</taxon>
        <taxon>Craniata</taxon>
        <taxon>Vertebrata</taxon>
        <taxon>Euteleostomi</taxon>
        <taxon>Mammalia</taxon>
        <taxon>Eutheria</taxon>
        <taxon>Laurasiatheria</taxon>
        <taxon>Artiodactyla</taxon>
        <taxon>Whippomorpha</taxon>
        <taxon>Cetacea</taxon>
        <taxon>Odontoceti</taxon>
        <taxon>Lipotidae</taxon>
        <taxon>Lipotes</taxon>
    </lineage>
</organism>
<dbReference type="PANTHER" id="PTHR12486:SF5">
    <property type="entry name" value="ADENOSINE 5'-MONOPHOSPHORAMIDASE HINT3"/>
    <property type="match status" value="1"/>
</dbReference>
<evidence type="ECO:0000256" key="10">
    <source>
        <dbReference type="PROSITE-ProRule" id="PRU00464"/>
    </source>
</evidence>
<gene>
    <name evidence="14" type="primary">HINT3</name>
</gene>
<dbReference type="FunCoup" id="A0A340WKB5">
    <property type="interactions" value="1406"/>
</dbReference>
<keyword evidence="1" id="KW-0547">Nucleotide-binding</keyword>
<evidence type="ECO:0000256" key="6">
    <source>
        <dbReference type="ARBA" id="ARBA00042361"/>
    </source>
</evidence>
<comment type="similarity">
    <text evidence="4">Belongs to the HINT family.</text>
</comment>
<comment type="catalytic activity">
    <reaction evidence="3">
        <text>adenosine 5'-phosphoramidate + H2O = NH4(+) + AMP</text>
        <dbReference type="Rhea" id="RHEA:67916"/>
        <dbReference type="ChEBI" id="CHEBI:15377"/>
        <dbReference type="ChEBI" id="CHEBI:28938"/>
        <dbReference type="ChEBI" id="CHEBI:57890"/>
        <dbReference type="ChEBI" id="CHEBI:456215"/>
    </reaction>
</comment>
<name>A0A340WKB5_LIPVE</name>
<dbReference type="GeneID" id="103082716"/>
<dbReference type="AlphaFoldDB" id="A0A340WKB5"/>
<proteinExistence type="inferred from homology"/>
<evidence type="ECO:0000256" key="1">
    <source>
        <dbReference type="ARBA" id="ARBA00022741"/>
    </source>
</evidence>
<sequence length="277" mass="30988">MSSQMGTISSPRFGNGKQIFESNRHRYTLLGHLTLQASGKRHSVQSTGSIPPRGQGAPWQPACKRASGFEAPQLVSRLRSSVARDQRVCPTPCPPQRQKSCADSEAAAVAEPLGSPSETTAVAAESPELENYSSKQVTLNIWKNNRDFCVAVPPHFSSSWLKNEDLVCFKDIKPAAPHHYLVVPKMHIGNCRYLKKDQIELVENMVTVGKNILERNNFTDFKNTRMGFHVPPFCSISHLHLHVLAPADQLSFLSKLVYKVNSYWFITADYLIDKLRT</sequence>
<evidence type="ECO:0000313" key="14">
    <source>
        <dbReference type="RefSeq" id="XP_007448042.1"/>
    </source>
</evidence>
<evidence type="ECO:0000256" key="5">
    <source>
        <dbReference type="ARBA" id="ARBA00039802"/>
    </source>
</evidence>
<feature type="region of interest" description="Disordered" evidence="11">
    <location>
        <begin position="86"/>
        <end position="127"/>
    </location>
</feature>
<dbReference type="GO" id="GO:0016787">
    <property type="term" value="F:hydrolase activity"/>
    <property type="evidence" value="ECO:0007669"/>
    <property type="project" value="UniProtKB-KW"/>
</dbReference>
<accession>A0A340WKB5</accession>
<dbReference type="PROSITE" id="PS51084">
    <property type="entry name" value="HIT_2"/>
    <property type="match status" value="1"/>
</dbReference>
<feature type="region of interest" description="Disordered" evidence="11">
    <location>
        <begin position="38"/>
        <end position="61"/>
    </location>
</feature>
<evidence type="ECO:0000256" key="9">
    <source>
        <dbReference type="PIRSR" id="PIRSR601310-3"/>
    </source>
</evidence>
<dbReference type="InterPro" id="IPR011146">
    <property type="entry name" value="HIT-like"/>
</dbReference>
<evidence type="ECO:0000313" key="13">
    <source>
        <dbReference type="Proteomes" id="UP000265300"/>
    </source>
</evidence>
<protein>
    <recommendedName>
        <fullName evidence="5">Adenosine 5'-monophosphoramidase HINT3</fullName>
    </recommendedName>
    <alternativeName>
        <fullName evidence="6">Histidine triad nucleotide-binding protein 3</fullName>
    </alternativeName>
</protein>
<dbReference type="CTD" id="135114"/>
<evidence type="ECO:0000256" key="7">
    <source>
        <dbReference type="ARBA" id="ARBA00046489"/>
    </source>
</evidence>
<feature type="short sequence motif" description="Histidine triad motif" evidence="9 10">
    <location>
        <begin position="238"/>
        <end position="242"/>
    </location>
</feature>
<dbReference type="GO" id="GO:0000166">
    <property type="term" value="F:nucleotide binding"/>
    <property type="evidence" value="ECO:0007669"/>
    <property type="project" value="UniProtKB-KW"/>
</dbReference>
<dbReference type="STRING" id="118797.A0A340WKB5"/>
<dbReference type="RefSeq" id="XP_007448042.1">
    <property type="nucleotide sequence ID" value="XM_007447980.1"/>
</dbReference>
<dbReference type="InterPro" id="IPR036265">
    <property type="entry name" value="HIT-like_sf"/>
</dbReference>
<dbReference type="CDD" id="cd01278">
    <property type="entry name" value="aprataxin_related"/>
    <property type="match status" value="1"/>
</dbReference>
<dbReference type="Proteomes" id="UP000265300">
    <property type="component" value="Unplaced"/>
</dbReference>
<evidence type="ECO:0000256" key="4">
    <source>
        <dbReference type="ARBA" id="ARBA00025764"/>
    </source>
</evidence>
<dbReference type="PRINTS" id="PR00332">
    <property type="entry name" value="HISTRIAD"/>
</dbReference>
<evidence type="ECO:0000256" key="3">
    <source>
        <dbReference type="ARBA" id="ARBA00024472"/>
    </source>
</evidence>
<evidence type="ECO:0000259" key="12">
    <source>
        <dbReference type="PROSITE" id="PS51084"/>
    </source>
</evidence>
<evidence type="ECO:0000256" key="2">
    <source>
        <dbReference type="ARBA" id="ARBA00022801"/>
    </source>
</evidence>
<dbReference type="InterPro" id="IPR001310">
    <property type="entry name" value="Histidine_triad_HIT"/>
</dbReference>